<proteinExistence type="predicted"/>
<sequence length="79" mass="8467">MVQSDPKKLTARGSGTLDTFTLQCSSTMGTKRSGMGSGFVHSVTCAVDSFYADVLQPLREWVPAAPHPVDPDDTSVNEH</sequence>
<reference evidence="1 2" key="1">
    <citation type="submission" date="2020-06" db="EMBL/GenBank/DDBJ databases">
        <title>Taxonomy, biology and ecology of Rhodococcus bacteria occurring in California pistachio and other woody hosts as revealed by genome sequence analyses.</title>
        <authorList>
            <person name="Gai Y."/>
            <person name="Riely B."/>
        </authorList>
    </citation>
    <scope>NUCLEOTIDE SEQUENCE [LARGE SCALE GENOMIC DNA]</scope>
    <source>
        <strain evidence="1 2">BP-284</strain>
    </source>
</reference>
<dbReference type="EMBL" id="JABUKG010000022">
    <property type="protein sequence ID" value="MBY6322552.1"/>
    <property type="molecule type" value="Genomic_DNA"/>
</dbReference>
<keyword evidence="2" id="KW-1185">Reference proteome</keyword>
<dbReference type="RefSeq" id="WP_068099981.1">
    <property type="nucleotide sequence ID" value="NZ_JABUKG010000022.1"/>
</dbReference>
<comment type="caution">
    <text evidence="1">The sequence shown here is derived from an EMBL/GenBank/DDBJ whole genome shotgun (WGS) entry which is preliminary data.</text>
</comment>
<gene>
    <name evidence="1" type="ORF">HQ605_17135</name>
</gene>
<organism evidence="1 2">
    <name type="scientific">Rhodococcoides kroppenstedtii</name>
    <dbReference type="NCBI Taxonomy" id="293050"/>
    <lineage>
        <taxon>Bacteria</taxon>
        <taxon>Bacillati</taxon>
        <taxon>Actinomycetota</taxon>
        <taxon>Actinomycetes</taxon>
        <taxon>Mycobacteriales</taxon>
        <taxon>Nocardiaceae</taxon>
        <taxon>Rhodococcoides</taxon>
    </lineage>
</organism>
<dbReference type="Proteomes" id="UP001520140">
    <property type="component" value="Unassembled WGS sequence"/>
</dbReference>
<evidence type="ECO:0000313" key="2">
    <source>
        <dbReference type="Proteomes" id="UP001520140"/>
    </source>
</evidence>
<accession>A0ABS7P098</accession>
<evidence type="ECO:0000313" key="1">
    <source>
        <dbReference type="EMBL" id="MBY6322552.1"/>
    </source>
</evidence>
<name>A0ABS7P098_9NOCA</name>
<protein>
    <submittedName>
        <fullName evidence="1">Uncharacterized protein</fullName>
    </submittedName>
</protein>